<comment type="caution">
    <text evidence="1">The sequence shown here is derived from an EMBL/GenBank/DDBJ whole genome shotgun (WGS) entry which is preliminary data.</text>
</comment>
<accession>A0ABS4IFM7</accession>
<dbReference type="EMBL" id="JAGGKX010000008">
    <property type="protein sequence ID" value="MBP1969749.1"/>
    <property type="molecule type" value="Genomic_DNA"/>
</dbReference>
<sequence>MGDRTIYFLFTDTGTYLSKAINYCTNQSLNHVSIGFDPELQEVYSFGRKQPKNPFIGGFVKEDIRSDFLKKSNCAIYSYTITEADCASVIRNIKEIEMEKDNYKYNFIGLIGVLLQIEFNRKNALFCSEFVVRVLRDIEAFQLSKPTCFITPTDLRTHDGMQLIYQGKLGDYPYDVMNTEEIRQEDEQTLPKQSFLILLSTKVKQFVIR</sequence>
<evidence type="ECO:0000313" key="1">
    <source>
        <dbReference type="EMBL" id="MBP1969749.1"/>
    </source>
</evidence>
<name>A0ABS4IFM7_9BACI</name>
<keyword evidence="2" id="KW-1185">Reference proteome</keyword>
<organism evidence="1 2">
    <name type="scientific">Virgibacillus natechei</name>
    <dbReference type="NCBI Taxonomy" id="1216297"/>
    <lineage>
        <taxon>Bacteria</taxon>
        <taxon>Bacillati</taxon>
        <taxon>Bacillota</taxon>
        <taxon>Bacilli</taxon>
        <taxon>Bacillales</taxon>
        <taxon>Bacillaceae</taxon>
        <taxon>Virgibacillus</taxon>
    </lineage>
</organism>
<reference evidence="1 2" key="1">
    <citation type="submission" date="2021-03" db="EMBL/GenBank/DDBJ databases">
        <title>Genomic Encyclopedia of Type Strains, Phase IV (KMG-IV): sequencing the most valuable type-strain genomes for metagenomic binning, comparative biology and taxonomic classification.</title>
        <authorList>
            <person name="Goeker M."/>
        </authorList>
    </citation>
    <scope>NUCLEOTIDE SEQUENCE [LARGE SCALE GENOMIC DNA]</scope>
    <source>
        <strain evidence="1 2">DSM 25609</strain>
    </source>
</reference>
<dbReference type="SUPFAM" id="SSF54001">
    <property type="entry name" value="Cysteine proteinases"/>
    <property type="match status" value="1"/>
</dbReference>
<dbReference type="Gene3D" id="3.90.1720.10">
    <property type="entry name" value="endopeptidase domain like (from Nostoc punctiforme)"/>
    <property type="match status" value="1"/>
</dbReference>
<dbReference type="Proteomes" id="UP001519345">
    <property type="component" value="Unassembled WGS sequence"/>
</dbReference>
<dbReference type="InterPro" id="IPR038765">
    <property type="entry name" value="Papain-like_cys_pep_sf"/>
</dbReference>
<protein>
    <submittedName>
        <fullName evidence="1">Uncharacterized protein</fullName>
    </submittedName>
</protein>
<evidence type="ECO:0000313" key="2">
    <source>
        <dbReference type="Proteomes" id="UP001519345"/>
    </source>
</evidence>
<proteinExistence type="predicted"/>
<dbReference type="RefSeq" id="WP_209462932.1">
    <property type="nucleotide sequence ID" value="NZ_CP110224.1"/>
</dbReference>
<gene>
    <name evidence="1" type="ORF">J2Z83_001857</name>
</gene>